<evidence type="ECO:0000256" key="1">
    <source>
        <dbReference type="ARBA" id="ARBA00022801"/>
    </source>
</evidence>
<accession>A0A142CVN2</accession>
<keyword evidence="5" id="KW-1185">Reference proteome</keyword>
<dbReference type="EC" id="3.1.4.58" evidence="2"/>
<dbReference type="OrthoDB" id="44091at2157"/>
<reference evidence="5" key="1">
    <citation type="submission" date="2016-03" db="EMBL/GenBank/DDBJ databases">
        <authorList>
            <person name="Oger P.M."/>
        </authorList>
    </citation>
    <scope>NUCLEOTIDE SEQUENCE [LARGE SCALE GENOMIC DNA]</scope>
    <source>
        <strain evidence="5">OG-1</strain>
    </source>
</reference>
<evidence type="ECO:0000313" key="4">
    <source>
        <dbReference type="EMBL" id="AMQ18834.1"/>
    </source>
</evidence>
<dbReference type="GO" id="GO:0008664">
    <property type="term" value="F:RNA 2',3'-cyclic 3'-phosphodiesterase activity"/>
    <property type="evidence" value="ECO:0007669"/>
    <property type="project" value="UniProtKB-EC"/>
</dbReference>
<dbReference type="Proteomes" id="UP000073604">
    <property type="component" value="Chromosome"/>
</dbReference>
<dbReference type="FunFam" id="3.90.1140.10:FF:000009">
    <property type="entry name" value="RNA 2',3'-cyclic phosphodiesterase"/>
    <property type="match status" value="1"/>
</dbReference>
<keyword evidence="4" id="KW-0436">Ligase</keyword>
<feature type="short sequence motif" description="HXTX 1" evidence="2">
    <location>
        <begin position="40"/>
        <end position="43"/>
    </location>
</feature>
<feature type="domain" description="Phosphoesterase HXTX" evidence="3">
    <location>
        <begin position="7"/>
        <end position="91"/>
    </location>
</feature>
<gene>
    <name evidence="4" type="ORF">A0127_06425</name>
</gene>
<dbReference type="RefSeq" id="WP_062389467.1">
    <property type="nucleotide sequence ID" value="NZ_CP014750.1"/>
</dbReference>
<dbReference type="HAMAP" id="MF_01940">
    <property type="entry name" value="RNA_CPDase"/>
    <property type="match status" value="1"/>
</dbReference>
<dbReference type="PANTHER" id="PTHR35561">
    <property type="entry name" value="RNA 2',3'-CYCLIC PHOSPHODIESTERASE"/>
    <property type="match status" value="1"/>
</dbReference>
<evidence type="ECO:0000259" key="3">
    <source>
        <dbReference type="Pfam" id="PF02834"/>
    </source>
</evidence>
<comment type="similarity">
    <text evidence="2">Belongs to the 2H phosphoesterase superfamily. ThpR family.</text>
</comment>
<sequence>MRAFIAIEVSDEVRDNLLKARGRIGNKAAKIKFVERENFHVTLKFLGEIDETTAEEVKRALAEIAKRHKKHRVRVKGIGVFPNPNYVRVIWAGIENDEGIRAIAEDVEKAMRRLGFKKEKDFVAHITIGRVKFVRDKLELAMALKDLANEDFGEFEVEAIELKKSTLTPKGPIYETVARFELKEPEERG</sequence>
<evidence type="ECO:0000313" key="5">
    <source>
        <dbReference type="Proteomes" id="UP000073604"/>
    </source>
</evidence>
<protein>
    <recommendedName>
        <fullName evidence="2">RNA 2',3'-cyclic phosphodiesterase</fullName>
        <shortName evidence="2">RNA 2',3'-CPDase</shortName>
        <ecNumber evidence="2">3.1.4.58</ecNumber>
    </recommendedName>
</protein>
<dbReference type="InterPro" id="IPR004175">
    <property type="entry name" value="RNA_CPDase"/>
</dbReference>
<feature type="active site" description="Proton donor" evidence="2">
    <location>
        <position position="40"/>
    </location>
</feature>
<dbReference type="InterPro" id="IPR014051">
    <property type="entry name" value="Phosphoesterase_HXTX"/>
</dbReference>
<dbReference type="GeneID" id="27140167"/>
<dbReference type="NCBIfam" id="TIGR02258">
    <property type="entry name" value="2_5_ligase"/>
    <property type="match status" value="1"/>
</dbReference>
<dbReference type="InterPro" id="IPR009097">
    <property type="entry name" value="Cyclic_Pdiesterase"/>
</dbReference>
<dbReference type="KEGG" id="tpep:A0127_06425"/>
<dbReference type="PANTHER" id="PTHR35561:SF1">
    <property type="entry name" value="RNA 2',3'-CYCLIC PHOSPHODIESTERASE"/>
    <property type="match status" value="1"/>
</dbReference>
<comment type="function">
    <text evidence="2">Hydrolyzes RNA 2',3'-cyclic phosphodiester to an RNA 2'-phosphomonoester.</text>
</comment>
<dbReference type="EMBL" id="CP014750">
    <property type="protein sequence ID" value="AMQ18834.1"/>
    <property type="molecule type" value="Genomic_DNA"/>
</dbReference>
<dbReference type="Pfam" id="PF02834">
    <property type="entry name" value="LigT_PEase"/>
    <property type="match status" value="2"/>
</dbReference>
<proteinExistence type="inferred from homology"/>
<organism evidence="4 5">
    <name type="scientific">Thermococcus peptonophilus</name>
    <dbReference type="NCBI Taxonomy" id="53952"/>
    <lineage>
        <taxon>Archaea</taxon>
        <taxon>Methanobacteriati</taxon>
        <taxon>Methanobacteriota</taxon>
        <taxon>Thermococci</taxon>
        <taxon>Thermococcales</taxon>
        <taxon>Thermococcaceae</taxon>
        <taxon>Thermococcus</taxon>
    </lineage>
</organism>
<evidence type="ECO:0000256" key="2">
    <source>
        <dbReference type="HAMAP-Rule" id="MF_01940"/>
    </source>
</evidence>
<dbReference type="GO" id="GO:0004113">
    <property type="term" value="F:2',3'-cyclic-nucleotide 3'-phosphodiesterase activity"/>
    <property type="evidence" value="ECO:0007669"/>
    <property type="project" value="InterPro"/>
</dbReference>
<dbReference type="GO" id="GO:0016874">
    <property type="term" value="F:ligase activity"/>
    <property type="evidence" value="ECO:0007669"/>
    <property type="project" value="UniProtKB-KW"/>
</dbReference>
<dbReference type="Gene3D" id="3.90.1140.10">
    <property type="entry name" value="Cyclic phosphodiesterase"/>
    <property type="match status" value="1"/>
</dbReference>
<keyword evidence="1 2" id="KW-0378">Hydrolase</keyword>
<name>A0A142CVN2_9EURY</name>
<dbReference type="AlphaFoldDB" id="A0A142CVN2"/>
<dbReference type="STRING" id="53952.A0127_06425"/>
<dbReference type="SUPFAM" id="SSF55144">
    <property type="entry name" value="LigT-like"/>
    <property type="match status" value="1"/>
</dbReference>
<feature type="domain" description="Phosphoesterase HXTX" evidence="3">
    <location>
        <begin position="98"/>
        <end position="174"/>
    </location>
</feature>
<comment type="catalytic activity">
    <reaction evidence="2">
        <text>a 3'-end 2',3'-cyclophospho-ribonucleotide-RNA + H2O = a 3'-end 2'-phospho-ribonucleotide-RNA + H(+)</text>
        <dbReference type="Rhea" id="RHEA:11828"/>
        <dbReference type="Rhea" id="RHEA-COMP:10464"/>
        <dbReference type="Rhea" id="RHEA-COMP:17353"/>
        <dbReference type="ChEBI" id="CHEBI:15377"/>
        <dbReference type="ChEBI" id="CHEBI:15378"/>
        <dbReference type="ChEBI" id="CHEBI:83064"/>
        <dbReference type="ChEBI" id="CHEBI:173113"/>
        <dbReference type="EC" id="3.1.4.58"/>
    </reaction>
</comment>
<feature type="short sequence motif" description="HXTX 2" evidence="2">
    <location>
        <begin position="125"/>
        <end position="128"/>
    </location>
</feature>
<feature type="active site" description="Proton acceptor" evidence="2">
    <location>
        <position position="125"/>
    </location>
</feature>